<dbReference type="PANTHER" id="PTHR12415">
    <property type="entry name" value="TYROSYL-DNA PHOSPHODIESTERASE 1"/>
    <property type="match status" value="1"/>
</dbReference>
<keyword evidence="4" id="KW-0227">DNA damage</keyword>
<evidence type="ECO:0000256" key="8">
    <source>
        <dbReference type="ARBA" id="ARBA00023242"/>
    </source>
</evidence>
<evidence type="ECO:0000313" key="11">
    <source>
        <dbReference type="Proteomes" id="UP000823872"/>
    </source>
</evidence>
<gene>
    <name evidence="10" type="primary">TDP1</name>
</gene>
<keyword evidence="7" id="KW-0234">DNA repair</keyword>
<reference evidence="10" key="2">
    <citation type="submission" date="2025-08" db="UniProtKB">
        <authorList>
            <consortium name="Ensembl"/>
        </authorList>
    </citation>
    <scope>IDENTIFICATION</scope>
    <source>
        <strain evidence="10">breed Abyssinian</strain>
    </source>
</reference>
<evidence type="ECO:0000256" key="9">
    <source>
        <dbReference type="SAM" id="MobiDB-lite"/>
    </source>
</evidence>
<proteinExistence type="inferred from homology"/>
<evidence type="ECO:0000256" key="4">
    <source>
        <dbReference type="ARBA" id="ARBA00022763"/>
    </source>
</evidence>
<keyword evidence="5" id="KW-0378">Hydrolase</keyword>
<accession>A0ABI7XG62</accession>
<keyword evidence="3" id="KW-0540">Nuclease</keyword>
<evidence type="ECO:0000256" key="3">
    <source>
        <dbReference type="ARBA" id="ARBA00022722"/>
    </source>
</evidence>
<dbReference type="Proteomes" id="UP000823872">
    <property type="component" value="Chromosome B3"/>
</dbReference>
<dbReference type="Pfam" id="PF06087">
    <property type="entry name" value="Tyr-DNA_phospho"/>
    <property type="match status" value="1"/>
</dbReference>
<sequence length="155" mass="17081">MPFITWVFSHFRNVAKMMMEDRCGGFLLCYMIILANLSKAAWGALEKNGAQLMIRSYELGVLFLPSAFGLDSFRVKQKFFSGSKEPTSSFPVPYDLPPELYGSKEHANPTSREPEGIGKAPGAGPEWMAGGLCVQRTGWGAWLAQRSVGLLVLES</sequence>
<comment type="subcellular location">
    <subcellularLocation>
        <location evidence="1">Nucleus</location>
    </subcellularLocation>
</comment>
<evidence type="ECO:0000256" key="7">
    <source>
        <dbReference type="ARBA" id="ARBA00023204"/>
    </source>
</evidence>
<dbReference type="Gene3D" id="3.30.870.10">
    <property type="entry name" value="Endonuclease Chain A"/>
    <property type="match status" value="1"/>
</dbReference>
<evidence type="ECO:0000256" key="6">
    <source>
        <dbReference type="ARBA" id="ARBA00022839"/>
    </source>
</evidence>
<reference evidence="10" key="3">
    <citation type="submission" date="2025-09" db="UniProtKB">
        <authorList>
            <consortium name="Ensembl"/>
        </authorList>
    </citation>
    <scope>IDENTIFICATION</scope>
    <source>
        <strain evidence="10">breed Abyssinian</strain>
    </source>
</reference>
<dbReference type="Ensembl" id="ENSFCTT00005031995.1">
    <property type="protein sequence ID" value="ENSFCTP00005021208.1"/>
    <property type="gene ID" value="ENSFCTG00005011410.1"/>
</dbReference>
<name>A0ABI7XG62_FELCA</name>
<evidence type="ECO:0000256" key="1">
    <source>
        <dbReference type="ARBA" id="ARBA00004123"/>
    </source>
</evidence>
<feature type="compositionally biased region" description="Basic and acidic residues" evidence="9">
    <location>
        <begin position="102"/>
        <end position="116"/>
    </location>
</feature>
<keyword evidence="6" id="KW-0269">Exonuclease</keyword>
<dbReference type="GeneTree" id="ENSGT00390000002211"/>
<keyword evidence="11" id="KW-1185">Reference proteome</keyword>
<reference evidence="10 11" key="1">
    <citation type="submission" date="2021-02" db="EMBL/GenBank/DDBJ databases">
        <title>Safari Cat Assemblies.</title>
        <authorList>
            <person name="Bredemeyer K.R."/>
            <person name="Murphy W.J."/>
        </authorList>
    </citation>
    <scope>NUCLEOTIDE SEQUENCE [LARGE SCALE GENOMIC DNA]</scope>
</reference>
<organism evidence="10 11">
    <name type="scientific">Felis catus</name>
    <name type="common">Cat</name>
    <name type="synonym">Felis silvestris catus</name>
    <dbReference type="NCBI Taxonomy" id="9685"/>
    <lineage>
        <taxon>Eukaryota</taxon>
        <taxon>Metazoa</taxon>
        <taxon>Chordata</taxon>
        <taxon>Craniata</taxon>
        <taxon>Vertebrata</taxon>
        <taxon>Euteleostomi</taxon>
        <taxon>Mammalia</taxon>
        <taxon>Eutheria</taxon>
        <taxon>Laurasiatheria</taxon>
        <taxon>Carnivora</taxon>
        <taxon>Feliformia</taxon>
        <taxon>Felidae</taxon>
        <taxon>Felinae</taxon>
        <taxon>Felis</taxon>
    </lineage>
</organism>
<protein>
    <submittedName>
        <fullName evidence="10">Uncharacterized protein</fullName>
    </submittedName>
</protein>
<evidence type="ECO:0000313" key="10">
    <source>
        <dbReference type="Ensembl" id="ENSFCTP00005021208.1"/>
    </source>
</evidence>
<dbReference type="InterPro" id="IPR010347">
    <property type="entry name" value="Tdp1"/>
</dbReference>
<evidence type="ECO:0000256" key="2">
    <source>
        <dbReference type="ARBA" id="ARBA00010205"/>
    </source>
</evidence>
<dbReference type="PANTHER" id="PTHR12415:SF0">
    <property type="entry name" value="TYROSYL-DNA PHOSPHODIESTERASE 1"/>
    <property type="match status" value="1"/>
</dbReference>
<dbReference type="SUPFAM" id="SSF56024">
    <property type="entry name" value="Phospholipase D/nuclease"/>
    <property type="match status" value="1"/>
</dbReference>
<keyword evidence="8" id="KW-0539">Nucleus</keyword>
<evidence type="ECO:0000256" key="5">
    <source>
        <dbReference type="ARBA" id="ARBA00022801"/>
    </source>
</evidence>
<feature type="region of interest" description="Disordered" evidence="9">
    <location>
        <begin position="101"/>
        <end position="121"/>
    </location>
</feature>
<comment type="similarity">
    <text evidence="2">Belongs to the tyrosyl-DNA phosphodiesterase family.</text>
</comment>